<dbReference type="EMBL" id="JAQQAF010000009">
    <property type="protein sequence ID" value="KAJ8458083.1"/>
    <property type="molecule type" value="Genomic_DNA"/>
</dbReference>
<sequence length="151" mass="16798">MPCDVTRRIVTTRKLLPSRLVGQPRTQYGVHTEGFLFSRAVCSFLTSSISSAPKILTFKLTTCEEIPTLDSDVERGCIWGRRGSGGAVGDKGCRTMGMNEGDGCASVGRLDRSRHLRRTMWRPLDFRIAGILEVLVAYMEFQGFFGYQLLG</sequence>
<evidence type="ECO:0000313" key="2">
    <source>
        <dbReference type="EMBL" id="KAJ8458083.1"/>
    </source>
</evidence>
<organism evidence="2 3">
    <name type="scientific">Ensete ventricosum</name>
    <name type="common">Abyssinian banana</name>
    <name type="synonym">Musa ensete</name>
    <dbReference type="NCBI Taxonomy" id="4639"/>
    <lineage>
        <taxon>Eukaryota</taxon>
        <taxon>Viridiplantae</taxon>
        <taxon>Streptophyta</taxon>
        <taxon>Embryophyta</taxon>
        <taxon>Tracheophyta</taxon>
        <taxon>Spermatophyta</taxon>
        <taxon>Magnoliopsida</taxon>
        <taxon>Liliopsida</taxon>
        <taxon>Zingiberales</taxon>
        <taxon>Musaceae</taxon>
        <taxon>Ensete</taxon>
    </lineage>
</organism>
<dbReference type="Proteomes" id="UP001222027">
    <property type="component" value="Unassembled WGS sequence"/>
</dbReference>
<reference evidence="2 3" key="1">
    <citation type="submission" date="2022-12" db="EMBL/GenBank/DDBJ databases">
        <title>Chromosome-scale assembly of the Ensete ventricosum genome.</title>
        <authorList>
            <person name="Dussert Y."/>
            <person name="Stocks J."/>
            <person name="Wendawek A."/>
            <person name="Woldeyes F."/>
            <person name="Nichols R.A."/>
            <person name="Borrell J.S."/>
        </authorList>
    </citation>
    <scope>NUCLEOTIDE SEQUENCE [LARGE SCALE GENOMIC DNA]</scope>
    <source>
        <strain evidence="3">cv. Maze</strain>
        <tissue evidence="2">Seeds</tissue>
    </source>
</reference>
<evidence type="ECO:0000256" key="1">
    <source>
        <dbReference type="SAM" id="Phobius"/>
    </source>
</evidence>
<keyword evidence="3" id="KW-1185">Reference proteome</keyword>
<comment type="caution">
    <text evidence="2">The sequence shown here is derived from an EMBL/GenBank/DDBJ whole genome shotgun (WGS) entry which is preliminary data.</text>
</comment>
<keyword evidence="1" id="KW-0472">Membrane</keyword>
<keyword evidence="1" id="KW-0812">Transmembrane</keyword>
<protein>
    <submittedName>
        <fullName evidence="2">Uncharacterized protein</fullName>
    </submittedName>
</protein>
<dbReference type="AlphaFoldDB" id="A0AAV8PNL3"/>
<accession>A0AAV8PNL3</accession>
<feature type="transmembrane region" description="Helical" evidence="1">
    <location>
        <begin position="124"/>
        <end position="145"/>
    </location>
</feature>
<evidence type="ECO:0000313" key="3">
    <source>
        <dbReference type="Proteomes" id="UP001222027"/>
    </source>
</evidence>
<gene>
    <name evidence="2" type="ORF">OPV22_031009</name>
</gene>
<proteinExistence type="predicted"/>
<keyword evidence="1" id="KW-1133">Transmembrane helix</keyword>
<name>A0AAV8PNL3_ENSVE</name>